<protein>
    <submittedName>
        <fullName evidence="2">Uncharacterized protein</fullName>
    </submittedName>
</protein>
<proteinExistence type="predicted"/>
<evidence type="ECO:0000313" key="2">
    <source>
        <dbReference type="EMBL" id="UGS35943.1"/>
    </source>
</evidence>
<evidence type="ECO:0000313" key="3">
    <source>
        <dbReference type="Proteomes" id="UP001162834"/>
    </source>
</evidence>
<organism evidence="2 3">
    <name type="scientific">Capillimicrobium parvum</name>
    <dbReference type="NCBI Taxonomy" id="2884022"/>
    <lineage>
        <taxon>Bacteria</taxon>
        <taxon>Bacillati</taxon>
        <taxon>Actinomycetota</taxon>
        <taxon>Thermoleophilia</taxon>
        <taxon>Solirubrobacterales</taxon>
        <taxon>Capillimicrobiaceae</taxon>
        <taxon>Capillimicrobium</taxon>
    </lineage>
</organism>
<feature type="compositionally biased region" description="Basic and acidic residues" evidence="1">
    <location>
        <begin position="1"/>
        <end position="25"/>
    </location>
</feature>
<sequence>MAPEKPHYDHEDEGRDIADEAKDVPDPANHPATGYGGVIEPREPDFEEPDTYDEDD</sequence>
<accession>A0A9E6XWY2</accession>
<dbReference type="KEGG" id="sbae:DSM104329_02340"/>
<gene>
    <name evidence="2" type="ORF">DSM104329_02340</name>
</gene>
<dbReference type="Proteomes" id="UP001162834">
    <property type="component" value="Chromosome"/>
</dbReference>
<feature type="compositionally biased region" description="Acidic residues" evidence="1">
    <location>
        <begin position="45"/>
        <end position="56"/>
    </location>
</feature>
<reference evidence="2" key="1">
    <citation type="journal article" date="2022" name="Int. J. Syst. Evol. Microbiol.">
        <title>Pseudomonas aegrilactucae sp. nov. and Pseudomonas morbosilactucae sp. nov., pathogens causing bacterial rot of lettuce in Japan.</title>
        <authorList>
            <person name="Sawada H."/>
            <person name="Fujikawa T."/>
            <person name="Satou M."/>
        </authorList>
    </citation>
    <scope>NUCLEOTIDE SEQUENCE</scope>
    <source>
        <strain evidence="2">0166_1</strain>
    </source>
</reference>
<dbReference type="AlphaFoldDB" id="A0A9E6XWY2"/>
<keyword evidence="3" id="KW-1185">Reference proteome</keyword>
<feature type="region of interest" description="Disordered" evidence="1">
    <location>
        <begin position="1"/>
        <end position="56"/>
    </location>
</feature>
<dbReference type="EMBL" id="CP087164">
    <property type="protein sequence ID" value="UGS35943.1"/>
    <property type="molecule type" value="Genomic_DNA"/>
</dbReference>
<name>A0A9E6XWY2_9ACTN</name>
<evidence type="ECO:0000256" key="1">
    <source>
        <dbReference type="SAM" id="MobiDB-lite"/>
    </source>
</evidence>
<dbReference type="RefSeq" id="WP_259315621.1">
    <property type="nucleotide sequence ID" value="NZ_CP087164.1"/>
</dbReference>